<protein>
    <submittedName>
        <fullName evidence="2">Uncharacterized protein</fullName>
    </submittedName>
</protein>
<dbReference type="eggNOG" id="ENOG502ZMPY">
    <property type="taxonomic scope" value="Bacteria"/>
</dbReference>
<keyword evidence="1" id="KW-0732">Signal</keyword>
<accession>C2MCU2</accession>
<feature type="chain" id="PRO_5002916338" evidence="1">
    <location>
        <begin position="24"/>
        <end position="635"/>
    </location>
</feature>
<gene>
    <name evidence="2" type="ORF">PORUE0001_1774</name>
</gene>
<keyword evidence="3" id="KW-1185">Reference proteome</keyword>
<dbReference type="AlphaFoldDB" id="C2MCU2"/>
<organism evidence="2 3">
    <name type="scientific">Porphyromonas uenonis 60-3</name>
    <dbReference type="NCBI Taxonomy" id="596327"/>
    <lineage>
        <taxon>Bacteria</taxon>
        <taxon>Pseudomonadati</taxon>
        <taxon>Bacteroidota</taxon>
        <taxon>Bacteroidia</taxon>
        <taxon>Bacteroidales</taxon>
        <taxon>Porphyromonadaceae</taxon>
        <taxon>Porphyromonas</taxon>
    </lineage>
</organism>
<comment type="caution">
    <text evidence="2">The sequence shown here is derived from an EMBL/GenBank/DDBJ whole genome shotgun (WGS) entry which is preliminary data.</text>
</comment>
<evidence type="ECO:0000313" key="3">
    <source>
        <dbReference type="Proteomes" id="UP000003303"/>
    </source>
</evidence>
<reference evidence="2 3" key="1">
    <citation type="submission" date="2009-04" db="EMBL/GenBank/DDBJ databases">
        <authorList>
            <person name="Sebastian Y."/>
            <person name="Madupu R."/>
            <person name="Durkin A.S."/>
            <person name="Torralba M."/>
            <person name="Methe B."/>
            <person name="Sutton G.G."/>
            <person name="Strausberg R.L."/>
            <person name="Nelson K.E."/>
        </authorList>
    </citation>
    <scope>NUCLEOTIDE SEQUENCE [LARGE SCALE GENOMIC DNA]</scope>
    <source>
        <strain evidence="2 3">60-3</strain>
    </source>
</reference>
<dbReference type="EMBL" id="ACLR01000179">
    <property type="protein sequence ID" value="EEK16496.1"/>
    <property type="molecule type" value="Genomic_DNA"/>
</dbReference>
<dbReference type="OrthoDB" id="9760059at2"/>
<name>C2MCU2_9PORP</name>
<evidence type="ECO:0000256" key="1">
    <source>
        <dbReference type="SAM" id="SignalP"/>
    </source>
</evidence>
<dbReference type="Proteomes" id="UP000003303">
    <property type="component" value="Unassembled WGS sequence"/>
</dbReference>
<proteinExistence type="predicted"/>
<dbReference type="RefSeq" id="WP_007365675.1">
    <property type="nucleotide sequence ID" value="NZ_ACLR01000179.1"/>
</dbReference>
<feature type="signal peptide" evidence="1">
    <location>
        <begin position="1"/>
        <end position="23"/>
    </location>
</feature>
<sequence length="635" mass="68445">MKRITTYWLSLIALLLLPLGATAQKVILEETFDEITSGSNTKNPRFAMLSRWKGNDNTTLMKNIYQADHAILVGSTSNSAVGYFELKTLDLSGNAGAFDVTLEVKGINTDASGILKVSIVGNDASAQEYTPTKYREDEWETHTFSFSGGQGATVLRIETLNNASADNCKGVFINNLKVTQMQGQPTLVSDVKSVDFRRANIGETAKFQLAFVGTNLTAAVKTEITGEGKDAFKIAKDAENTGKHTLDLEFTPTAAGKCEATLHITSGDLVLDIPLMGVGVDPANPYGLDPNAKPVESLNEPFTTNPLLSGWREVAFEGDVHWEPRTPYNDEPVMSIEAAGSGQKVRSALITPLVKIPSSGSKVRLMADYRIGFAKGGKFVVKRFSKEGKLIADLKTIEPKEPVDEMAYKFELLSEAIEADGQDSYFVFEYMGDDSPAIKSESKTLTVLLDNVKLTAEEIPAPVLTTDADKLDFGTVNKDAKVEKPIIVEGEHILSRIKAEIVGDGKDFFEIDKSALPANGGALKVTLKGTKEIASIEAKLVLTAEGEAKGMSVTKEIPLVGKIVTSTQEILGETAPVRFTAEGLVVVSDATLALYSADGQLILAGSYRAGDQIRIDYTGSVILYVEGVAYKGTLR</sequence>
<evidence type="ECO:0000313" key="2">
    <source>
        <dbReference type="EMBL" id="EEK16496.1"/>
    </source>
</evidence>
<dbReference type="STRING" id="596327.PORUE0001_1774"/>